<gene>
    <name evidence="3" type="ORF">QQS21_001080</name>
</gene>
<dbReference type="InterPro" id="IPR013320">
    <property type="entry name" value="ConA-like_dom_sf"/>
</dbReference>
<protein>
    <recommendedName>
        <fullName evidence="2">GH16 domain-containing protein</fullName>
    </recommendedName>
</protein>
<dbReference type="GO" id="GO:0005975">
    <property type="term" value="P:carbohydrate metabolic process"/>
    <property type="evidence" value="ECO:0007669"/>
    <property type="project" value="InterPro"/>
</dbReference>
<name>A0AAJ0CXV4_9HYPO</name>
<dbReference type="Proteomes" id="UP001251528">
    <property type="component" value="Unassembled WGS sequence"/>
</dbReference>
<reference evidence="3" key="1">
    <citation type="submission" date="2023-06" db="EMBL/GenBank/DDBJ databases">
        <title>Conoideocrella luteorostrata (Hypocreales: Clavicipitaceae), a potential biocontrol fungus for elongate hemlock scale in United States Christmas tree production areas.</title>
        <authorList>
            <person name="Barrett H."/>
            <person name="Lovett B."/>
            <person name="Macias A.M."/>
            <person name="Stajich J.E."/>
            <person name="Kasson M.T."/>
        </authorList>
    </citation>
    <scope>NUCLEOTIDE SEQUENCE</scope>
    <source>
        <strain evidence="3">ARSEF 14590</strain>
    </source>
</reference>
<organism evidence="3 4">
    <name type="scientific">Conoideocrella luteorostrata</name>
    <dbReference type="NCBI Taxonomy" id="1105319"/>
    <lineage>
        <taxon>Eukaryota</taxon>
        <taxon>Fungi</taxon>
        <taxon>Dikarya</taxon>
        <taxon>Ascomycota</taxon>
        <taxon>Pezizomycotina</taxon>
        <taxon>Sordariomycetes</taxon>
        <taxon>Hypocreomycetidae</taxon>
        <taxon>Hypocreales</taxon>
        <taxon>Clavicipitaceae</taxon>
        <taxon>Conoideocrella</taxon>
    </lineage>
</organism>
<feature type="compositionally biased region" description="Basic and acidic residues" evidence="1">
    <location>
        <begin position="314"/>
        <end position="325"/>
    </location>
</feature>
<feature type="compositionally biased region" description="Basic and acidic residues" evidence="1">
    <location>
        <begin position="296"/>
        <end position="306"/>
    </location>
</feature>
<proteinExistence type="predicted"/>
<accession>A0AAJ0CXV4</accession>
<dbReference type="AlphaFoldDB" id="A0AAJ0CXV4"/>
<sequence length="350" mass="38888">MADPDHDTISLLFTDTLATEFSTARDFMHSTDWVRQQFNVSAKAGQGKFGKTFLPENVFIEPASETIGGELKEDTGGQKALAFRVGCQLTEAGTVTAAEIDTSRRDMFWGSYRVVMRLSSVHGTCAAFFWYLNDTQEIDMEFLSREFDQAREIFPVNLVIHSRSTMRDGYDASKSGTLQKVNLTFDPTSGFHEYRFDYLAGRVFFFADGQPLGEMNGNDVPSNGGHLILQHWSNGNSLWSGGPPSLDAVALVRSVRAYFNSSDPTQIAERNKACADYNWKESTCEISNVTQANSIPKDKPSHDNGNGRDNQTVARDDSQGSHEARSPSAKLTYQVVTSVMVLRWLTPGWA</sequence>
<dbReference type="Gene3D" id="2.60.120.200">
    <property type="match status" value="1"/>
</dbReference>
<evidence type="ECO:0000259" key="2">
    <source>
        <dbReference type="PROSITE" id="PS51762"/>
    </source>
</evidence>
<dbReference type="EMBL" id="JASWJB010000010">
    <property type="protein sequence ID" value="KAK2612969.1"/>
    <property type="molecule type" value="Genomic_DNA"/>
</dbReference>
<keyword evidence="4" id="KW-1185">Reference proteome</keyword>
<dbReference type="Pfam" id="PF00722">
    <property type="entry name" value="Glyco_hydro_16"/>
    <property type="match status" value="1"/>
</dbReference>
<dbReference type="PANTHER" id="PTHR38121:SF5">
    <property type="entry name" value="GH16 DOMAIN-CONTAINING PROTEIN"/>
    <property type="match status" value="1"/>
</dbReference>
<evidence type="ECO:0000313" key="4">
    <source>
        <dbReference type="Proteomes" id="UP001251528"/>
    </source>
</evidence>
<dbReference type="GO" id="GO:0004553">
    <property type="term" value="F:hydrolase activity, hydrolyzing O-glycosyl compounds"/>
    <property type="evidence" value="ECO:0007669"/>
    <property type="project" value="InterPro"/>
</dbReference>
<dbReference type="PROSITE" id="PS51762">
    <property type="entry name" value="GH16_2"/>
    <property type="match status" value="1"/>
</dbReference>
<evidence type="ECO:0000256" key="1">
    <source>
        <dbReference type="SAM" id="MobiDB-lite"/>
    </source>
</evidence>
<evidence type="ECO:0000313" key="3">
    <source>
        <dbReference type="EMBL" id="KAK2612969.1"/>
    </source>
</evidence>
<comment type="caution">
    <text evidence="3">The sequence shown here is derived from an EMBL/GenBank/DDBJ whole genome shotgun (WGS) entry which is preliminary data.</text>
</comment>
<feature type="domain" description="GH16" evidence="2">
    <location>
        <begin position="2"/>
        <end position="263"/>
    </location>
</feature>
<dbReference type="PANTHER" id="PTHR38121">
    <property type="entry name" value="GH16 DOMAIN-CONTAINING PROTEIN"/>
    <property type="match status" value="1"/>
</dbReference>
<feature type="region of interest" description="Disordered" evidence="1">
    <location>
        <begin position="290"/>
        <end position="329"/>
    </location>
</feature>
<dbReference type="InterPro" id="IPR000757">
    <property type="entry name" value="Beta-glucanase-like"/>
</dbReference>
<dbReference type="SUPFAM" id="SSF49899">
    <property type="entry name" value="Concanavalin A-like lectins/glucanases"/>
    <property type="match status" value="1"/>
</dbReference>
<dbReference type="CDD" id="cd00413">
    <property type="entry name" value="Glyco_hydrolase_16"/>
    <property type="match status" value="1"/>
</dbReference>